<evidence type="ECO:0000313" key="2">
    <source>
        <dbReference type="EMBL" id="PLX62555.1"/>
    </source>
</evidence>
<feature type="chain" id="PRO_5014957176" description="Outer membrane protein assembly factor BamC" evidence="1">
    <location>
        <begin position="20"/>
        <end position="385"/>
    </location>
</feature>
<dbReference type="Pfam" id="PF06804">
    <property type="entry name" value="Lipoprotein_18"/>
    <property type="match status" value="1"/>
</dbReference>
<evidence type="ECO:0008006" key="4">
    <source>
        <dbReference type="Google" id="ProtNLM"/>
    </source>
</evidence>
<dbReference type="STRING" id="1111735.GCA_000428045_00595"/>
<comment type="caution">
    <text evidence="2">The sequence shown here is derived from an EMBL/GenBank/DDBJ whole genome shotgun (WGS) entry which is preliminary data.</text>
</comment>
<sequence>MALTTRNTLVPLLVTLLLAGCGALPNMDQVLPDRKVEYKKAKDAGTNLEIPPDLTKSTINDQLVIPGSSGAEATTLSGQLERERIRGRVSSRTSVLPEIERIEVMRDGNQRWLRIQGSPDDVWYKTVAFWQENGILLAQQDPTVGVMVTDWLENRADIKRDFITEKIRTVFDGAYSAATRDQYRLRIEPGLTEGTTELYLTHRGMEEKYLLDGGGDPERTVWNPRPTDHGLEAEMLRRLMNYMGVADQQSRTSLARGGAAQARSRLVRNGNEVLLLMDEEVNRAWRLTGVALDRVGFAVEDRDRTKLVYYVRYNDPLKEVDEPGLLGKLAFWRDNDKNIDKESQYQVGLDADGNGTRVVVRDKEGVQDNSETALRILTLLHEQIQ</sequence>
<accession>A0A2N6CYV9</accession>
<gene>
    <name evidence="2" type="ORF">C0630_04905</name>
</gene>
<protein>
    <recommendedName>
        <fullName evidence="4">Outer membrane protein assembly factor BamC</fullName>
    </recommendedName>
</protein>
<evidence type="ECO:0000256" key="1">
    <source>
        <dbReference type="SAM" id="SignalP"/>
    </source>
</evidence>
<dbReference type="InterPro" id="IPR042268">
    <property type="entry name" value="BamC_C"/>
</dbReference>
<name>A0A2N6CYV9_9GAMM</name>
<keyword evidence="1" id="KW-0732">Signal</keyword>
<dbReference type="RefSeq" id="WP_273438103.1">
    <property type="nucleotide sequence ID" value="NZ_CAXXYC010000004.1"/>
</dbReference>
<dbReference type="Gene3D" id="3.30.310.170">
    <property type="entry name" value="Outer membrane protein assembly factor BamC"/>
    <property type="match status" value="1"/>
</dbReference>
<proteinExistence type="predicted"/>
<dbReference type="PROSITE" id="PS51257">
    <property type="entry name" value="PROKAR_LIPOPROTEIN"/>
    <property type="match status" value="1"/>
</dbReference>
<dbReference type="EMBL" id="PKUN01000004">
    <property type="protein sequence ID" value="PLX62555.1"/>
    <property type="molecule type" value="Genomic_DNA"/>
</dbReference>
<dbReference type="InterPro" id="IPR010653">
    <property type="entry name" value="NlpB/DapX"/>
</dbReference>
<organism evidence="2 3">
    <name type="scientific">Sedimenticola selenatireducens</name>
    <dbReference type="NCBI Taxonomy" id="191960"/>
    <lineage>
        <taxon>Bacteria</taxon>
        <taxon>Pseudomonadati</taxon>
        <taxon>Pseudomonadota</taxon>
        <taxon>Gammaproteobacteria</taxon>
        <taxon>Chromatiales</taxon>
        <taxon>Sedimenticolaceae</taxon>
        <taxon>Sedimenticola</taxon>
    </lineage>
</organism>
<reference evidence="2 3" key="1">
    <citation type="submission" date="2017-11" db="EMBL/GenBank/DDBJ databases">
        <title>Genome-resolved metagenomics identifies genetic mobility, metabolic interactions, and unexpected diversity in perchlorate-reducing communities.</title>
        <authorList>
            <person name="Barnum T.P."/>
            <person name="Figueroa I.A."/>
            <person name="Carlstrom C.I."/>
            <person name="Lucas L.N."/>
            <person name="Engelbrektson A.L."/>
            <person name="Coates J.D."/>
        </authorList>
    </citation>
    <scope>NUCLEOTIDE SEQUENCE [LARGE SCALE GENOMIC DNA]</scope>
    <source>
        <strain evidence="2">BM301</strain>
    </source>
</reference>
<dbReference type="AlphaFoldDB" id="A0A2N6CYV9"/>
<feature type="signal peptide" evidence="1">
    <location>
        <begin position="1"/>
        <end position="19"/>
    </location>
</feature>
<dbReference type="Proteomes" id="UP000235015">
    <property type="component" value="Unassembled WGS sequence"/>
</dbReference>
<evidence type="ECO:0000313" key="3">
    <source>
        <dbReference type="Proteomes" id="UP000235015"/>
    </source>
</evidence>